<feature type="region of interest" description="Disordered" evidence="1">
    <location>
        <begin position="134"/>
        <end position="154"/>
    </location>
</feature>
<feature type="compositionally biased region" description="Polar residues" evidence="1">
    <location>
        <begin position="18"/>
        <end position="29"/>
    </location>
</feature>
<dbReference type="Gene3D" id="3.20.20.140">
    <property type="entry name" value="Metal-dependent hydrolases"/>
    <property type="match status" value="1"/>
</dbReference>
<comment type="caution">
    <text evidence="3">The sequence shown here is derived from an EMBL/GenBank/DDBJ whole genome shotgun (WGS) entry which is preliminary data.</text>
</comment>
<evidence type="ECO:0000256" key="1">
    <source>
        <dbReference type="SAM" id="MobiDB-lite"/>
    </source>
</evidence>
<evidence type="ECO:0000313" key="4">
    <source>
        <dbReference type="Proteomes" id="UP001596113"/>
    </source>
</evidence>
<dbReference type="InterPro" id="IPR003141">
    <property type="entry name" value="Pol/His_phosphatase_N"/>
</dbReference>
<dbReference type="CDD" id="cd07438">
    <property type="entry name" value="PHP_HisPPase_AMP"/>
    <property type="match status" value="1"/>
</dbReference>
<dbReference type="InterPro" id="IPR004013">
    <property type="entry name" value="PHP_dom"/>
</dbReference>
<dbReference type="PANTHER" id="PTHR42924:SF3">
    <property type="entry name" value="POLYMERASE_HISTIDINOL PHOSPHATASE N-TERMINAL DOMAIN-CONTAINING PROTEIN"/>
    <property type="match status" value="1"/>
</dbReference>
<dbReference type="InterPro" id="IPR052018">
    <property type="entry name" value="PHP_domain"/>
</dbReference>
<name>A0ABW0HMU4_9BACL</name>
<proteinExistence type="predicted"/>
<gene>
    <name evidence="3" type="ORF">ACFPOF_03750</name>
</gene>
<protein>
    <submittedName>
        <fullName evidence="3">PHP domain-containing protein</fullName>
    </submittedName>
</protein>
<evidence type="ECO:0000313" key="3">
    <source>
        <dbReference type="EMBL" id="MFC5401839.1"/>
    </source>
</evidence>
<dbReference type="EMBL" id="JBHSMI010000008">
    <property type="protein sequence ID" value="MFC5401839.1"/>
    <property type="molecule type" value="Genomic_DNA"/>
</dbReference>
<keyword evidence="4" id="KW-1185">Reference proteome</keyword>
<dbReference type="SUPFAM" id="SSF89550">
    <property type="entry name" value="PHP domain-like"/>
    <property type="match status" value="1"/>
</dbReference>
<dbReference type="Proteomes" id="UP001596113">
    <property type="component" value="Unassembled WGS sequence"/>
</dbReference>
<evidence type="ECO:0000259" key="2">
    <source>
        <dbReference type="SMART" id="SM00481"/>
    </source>
</evidence>
<feature type="region of interest" description="Disordered" evidence="1">
    <location>
        <begin position="1"/>
        <end position="29"/>
    </location>
</feature>
<dbReference type="Pfam" id="PF02811">
    <property type="entry name" value="PHP"/>
    <property type="match status" value="1"/>
</dbReference>
<sequence length="298" mass="32041">MKNDAQSPLIGRADLHTHTTASDGLQSPEDNVRMAKEAGLAALAITDHDTIAGIDEALEAGEKYGIVVVPGIELSTVANGKDIHVLGYGYRTDNAMWLQRLERQMKARDRRNAAILEMLTKLGMPVSADELTRAATTGDTSGSSSKRKNGSVGRPHIARAMVDKGYVSDIREAFDRWIGEDKPAYASEQRISPLEAISWIHEAGGTAIIAHPGLYGDDGLVSSLLDGAADGVEAYHSDHDHEEERRYAGWAEERGKIVTGGSDFHGISDGKSFHGAIGSRIVDMSVVKRLLGLGDDVK</sequence>
<dbReference type="SMART" id="SM00481">
    <property type="entry name" value="POLIIIAc"/>
    <property type="match status" value="1"/>
</dbReference>
<reference evidence="4" key="1">
    <citation type="journal article" date="2019" name="Int. J. Syst. Evol. Microbiol.">
        <title>The Global Catalogue of Microorganisms (GCM) 10K type strain sequencing project: providing services to taxonomists for standard genome sequencing and annotation.</title>
        <authorList>
            <consortium name="The Broad Institute Genomics Platform"/>
            <consortium name="The Broad Institute Genome Sequencing Center for Infectious Disease"/>
            <person name="Wu L."/>
            <person name="Ma J."/>
        </authorList>
    </citation>
    <scope>NUCLEOTIDE SEQUENCE [LARGE SCALE GENOMIC DNA]</scope>
    <source>
        <strain evidence="4">CGMCC 1.18575</strain>
    </source>
</reference>
<dbReference type="RefSeq" id="WP_378129756.1">
    <property type="nucleotide sequence ID" value="NZ_JBHSMI010000008.1"/>
</dbReference>
<dbReference type="InterPro" id="IPR016195">
    <property type="entry name" value="Pol/histidinol_Pase-like"/>
</dbReference>
<dbReference type="PANTHER" id="PTHR42924">
    <property type="entry name" value="EXONUCLEASE"/>
    <property type="match status" value="1"/>
</dbReference>
<feature type="domain" description="Polymerase/histidinol phosphatase N-terminal" evidence="2">
    <location>
        <begin position="13"/>
        <end position="78"/>
    </location>
</feature>
<accession>A0ABW0HMU4</accession>
<dbReference type="Gene3D" id="1.10.150.650">
    <property type="match status" value="1"/>
</dbReference>
<feature type="compositionally biased region" description="Low complexity" evidence="1">
    <location>
        <begin position="134"/>
        <end position="144"/>
    </location>
</feature>
<organism evidence="3 4">
    <name type="scientific">Cohnella soli</name>
    <dbReference type="NCBI Taxonomy" id="425005"/>
    <lineage>
        <taxon>Bacteria</taxon>
        <taxon>Bacillati</taxon>
        <taxon>Bacillota</taxon>
        <taxon>Bacilli</taxon>
        <taxon>Bacillales</taxon>
        <taxon>Paenibacillaceae</taxon>
        <taxon>Cohnella</taxon>
    </lineage>
</organism>